<proteinExistence type="predicted"/>
<dbReference type="PANTHER" id="PTHR32385:SF15">
    <property type="entry name" value="INOSITOL PHOSPHOCERAMIDE MANNOSYLTRANSFERASE 1"/>
    <property type="match status" value="1"/>
</dbReference>
<organism evidence="2 3">
    <name type="scientific">Shigella dysenteriae</name>
    <dbReference type="NCBI Taxonomy" id="622"/>
    <lineage>
        <taxon>Bacteria</taxon>
        <taxon>Pseudomonadati</taxon>
        <taxon>Pseudomonadota</taxon>
        <taxon>Gammaproteobacteria</taxon>
        <taxon>Enterobacterales</taxon>
        <taxon>Enterobacteriaceae</taxon>
        <taxon>Shigella</taxon>
    </lineage>
</organism>
<reference evidence="2" key="1">
    <citation type="submission" date="2023-06" db="EMBL/GenBank/DDBJ databases">
        <authorList>
            <consortium name="PulseNet: The National Subtyping Network for Foodborne Disease Surveillance"/>
        </authorList>
    </citation>
    <scope>NUCLEOTIDE SEQUENCE</scope>
    <source>
        <strain evidence="2">PNUSAE150395</strain>
    </source>
</reference>
<dbReference type="GO" id="GO:0016020">
    <property type="term" value="C:membrane"/>
    <property type="evidence" value="ECO:0007669"/>
    <property type="project" value="GOC"/>
</dbReference>
<accession>A0AAN3ZGN9</accession>
<evidence type="ECO:0000313" key="2">
    <source>
        <dbReference type="EMBL" id="ELB7040021.1"/>
    </source>
</evidence>
<protein>
    <submittedName>
        <fullName evidence="2">Glycosyl transferase</fullName>
    </submittedName>
</protein>
<gene>
    <name evidence="2" type="ORF">RH555_003263</name>
</gene>
<dbReference type="SUPFAM" id="SSF53448">
    <property type="entry name" value="Nucleotide-diphospho-sugar transferases"/>
    <property type="match status" value="1"/>
</dbReference>
<dbReference type="Proteomes" id="UP001257645">
    <property type="component" value="Unassembled WGS sequence"/>
</dbReference>
<name>A0AAN3ZGN9_SHIDY</name>
<dbReference type="GO" id="GO:0051999">
    <property type="term" value="P:mannosyl-inositol phosphorylceramide biosynthetic process"/>
    <property type="evidence" value="ECO:0007669"/>
    <property type="project" value="TreeGrafter"/>
</dbReference>
<dbReference type="Pfam" id="PF04488">
    <property type="entry name" value="Gly_transf_sug"/>
    <property type="match status" value="1"/>
</dbReference>
<dbReference type="InterPro" id="IPR007577">
    <property type="entry name" value="GlycoTrfase_DXD_sugar-bd_CS"/>
</dbReference>
<dbReference type="InterPro" id="IPR051706">
    <property type="entry name" value="Glycosyltransferase_domain"/>
</dbReference>
<dbReference type="GO" id="GO:0000030">
    <property type="term" value="F:mannosyltransferase activity"/>
    <property type="evidence" value="ECO:0007669"/>
    <property type="project" value="TreeGrafter"/>
</dbReference>
<dbReference type="InterPro" id="IPR029044">
    <property type="entry name" value="Nucleotide-diphossugar_trans"/>
</dbReference>
<keyword evidence="1 2" id="KW-0808">Transferase</keyword>
<evidence type="ECO:0000313" key="3">
    <source>
        <dbReference type="Proteomes" id="UP001257645"/>
    </source>
</evidence>
<dbReference type="PANTHER" id="PTHR32385">
    <property type="entry name" value="MANNOSYL PHOSPHORYLINOSITOL CERAMIDE SYNTHASE"/>
    <property type="match status" value="1"/>
</dbReference>
<comment type="caution">
    <text evidence="2">The sequence shown here is derived from an EMBL/GenBank/DDBJ whole genome shotgun (WGS) entry which is preliminary data.</text>
</comment>
<dbReference type="EMBL" id="ABMCAI010000046">
    <property type="protein sequence ID" value="ELB7040021.1"/>
    <property type="molecule type" value="Genomic_DNA"/>
</dbReference>
<dbReference type="AlphaFoldDB" id="A0AAN3ZGN9"/>
<evidence type="ECO:0000256" key="1">
    <source>
        <dbReference type="ARBA" id="ARBA00022679"/>
    </source>
</evidence>
<sequence length="262" mass="30555">MIPKIIHYCWFGRSPLSELTKQCIASWEKYCPEYKIIRWDENNVDLNSCSFVRQAYKEKKWAFVSDYVRLKVVNEYGGIYLDTDVELIKPLDDLLIYPAYIGFEINKEWYVNSGLGFGSVNNNPVLESLIMEYENINFVNKDGTLNITPCPIRETKALTKIGLIPDGQCQSFDNIVIFSADYFCPVSITGERNFSDKTYSIHHYDASWFSEQKRKGLQRKKRFIKLFGNLIGTYINKPFIFVDECREFGLVKAIKNMRSNFP</sequence>
<dbReference type="Gene3D" id="3.90.550.20">
    <property type="match status" value="1"/>
</dbReference>